<evidence type="ECO:0000256" key="8">
    <source>
        <dbReference type="ARBA" id="ARBA00052751"/>
    </source>
</evidence>
<dbReference type="PANTHER" id="PTHR30307">
    <property type="entry name" value="S-ADENOSYLMETHIONINE:TRNA RIBOSYLTRANSFERASE-ISOMERASE"/>
    <property type="match status" value="1"/>
</dbReference>
<evidence type="ECO:0000256" key="13">
    <source>
        <dbReference type="HAMAP-Rule" id="MF_00113"/>
    </source>
</evidence>
<dbReference type="OrthoDB" id="9805933at2"/>
<comment type="subunit">
    <text evidence="3 13">Monomer.</text>
</comment>
<dbReference type="RefSeq" id="WP_054522147.1">
    <property type="nucleotide sequence ID" value="NZ_LGKO01000005.1"/>
</dbReference>
<evidence type="ECO:0000313" key="15">
    <source>
        <dbReference type="Proteomes" id="UP000050544"/>
    </source>
</evidence>
<dbReference type="SUPFAM" id="SSF111337">
    <property type="entry name" value="QueA-like"/>
    <property type="match status" value="1"/>
</dbReference>
<accession>A0A0P6XQ67</accession>
<dbReference type="GO" id="GO:0051075">
    <property type="term" value="F:S-adenosylmethionine:tRNA ribosyltransferase-isomerase activity"/>
    <property type="evidence" value="ECO:0007669"/>
    <property type="project" value="UniProtKB-EC"/>
</dbReference>
<dbReference type="InterPro" id="IPR042118">
    <property type="entry name" value="QueA_dom1"/>
</dbReference>
<evidence type="ECO:0000256" key="9">
    <source>
        <dbReference type="ARBA" id="ARBA00061210"/>
    </source>
</evidence>
<sequence length="344" mass="38811">MSKSPLKTSDFDYDLPPERIAQTPVEPRHNARLLVMWRDRPDLEHARFWDIGRYLAPGDLLVVNETRVIPARIWARKPSGGRVELLLLKKMNEEAWEALVGGKRIRPFLSLRVEGGPTAEVVADLGGSRRLIRFSEPIEPYLPHIGLMPLPPYIHEPLRDPERYQTVFARQPGSAAAPTAGLHFTPELIEHLKQQGIRFAGLILHIGLDTFAPVTEEDPTQHHIHTEWCELPPETARLVNETKRAGKRVVAVGTTSVRALETAARHGAPGDWVAPFAGPTDLFILPGFEFRVVDALVTNFHLPRSTLLMLVSAFAGRERILEVYREAIRLNYRFYSFGDAMLIL</sequence>
<dbReference type="EMBL" id="LGKO01000005">
    <property type="protein sequence ID" value="KPL82622.1"/>
    <property type="molecule type" value="Genomic_DNA"/>
</dbReference>
<dbReference type="InterPro" id="IPR042119">
    <property type="entry name" value="QueA_dom2"/>
</dbReference>
<evidence type="ECO:0000256" key="6">
    <source>
        <dbReference type="ARBA" id="ARBA00022691"/>
    </source>
</evidence>
<gene>
    <name evidence="13" type="primary">queA</name>
    <name evidence="14" type="ORF">SE15_10985</name>
</gene>
<keyword evidence="7 13" id="KW-0671">Queuosine biosynthesis</keyword>
<comment type="caution">
    <text evidence="14">The sequence shown here is derived from an EMBL/GenBank/DDBJ whole genome shotgun (WGS) entry which is preliminary data.</text>
</comment>
<evidence type="ECO:0000256" key="11">
    <source>
        <dbReference type="ARBA" id="ARBA00069325"/>
    </source>
</evidence>
<keyword evidence="6 13" id="KW-0949">S-adenosyl-L-methionine</keyword>
<dbReference type="GO" id="GO:0005737">
    <property type="term" value="C:cytoplasm"/>
    <property type="evidence" value="ECO:0007669"/>
    <property type="project" value="UniProtKB-SubCell"/>
</dbReference>
<dbReference type="InterPro" id="IPR003699">
    <property type="entry name" value="QueA"/>
</dbReference>
<evidence type="ECO:0000256" key="2">
    <source>
        <dbReference type="ARBA" id="ARBA00004691"/>
    </source>
</evidence>
<dbReference type="STRING" id="869279.SE15_10985"/>
<reference evidence="14 15" key="1">
    <citation type="submission" date="2015-07" db="EMBL/GenBank/DDBJ databases">
        <title>Whole genome sequence of Thermanaerothrix daxensis DSM 23592.</title>
        <authorList>
            <person name="Hemp J."/>
            <person name="Ward L.M."/>
            <person name="Pace L.A."/>
            <person name="Fischer W.W."/>
        </authorList>
    </citation>
    <scope>NUCLEOTIDE SEQUENCE [LARGE SCALE GENOMIC DNA]</scope>
    <source>
        <strain evidence="14 15">GNS-1</strain>
    </source>
</reference>
<dbReference type="Gene3D" id="2.40.10.240">
    <property type="entry name" value="QueA-like"/>
    <property type="match status" value="1"/>
</dbReference>
<dbReference type="GO" id="GO:0008616">
    <property type="term" value="P:tRNA queuosine(34) biosynthetic process"/>
    <property type="evidence" value="ECO:0007669"/>
    <property type="project" value="UniProtKB-UniRule"/>
</dbReference>
<keyword evidence="4 13" id="KW-0963">Cytoplasm</keyword>
<dbReference type="NCBIfam" id="NF001140">
    <property type="entry name" value="PRK00147.1"/>
    <property type="match status" value="1"/>
</dbReference>
<keyword evidence="5 13" id="KW-0808">Transferase</keyword>
<name>A0A0P6XQ67_9CHLR</name>
<proteinExistence type="inferred from homology"/>
<dbReference type="PATRIC" id="fig|869279.4.peg.1816"/>
<dbReference type="PANTHER" id="PTHR30307:SF0">
    <property type="entry name" value="S-ADENOSYLMETHIONINE:TRNA RIBOSYLTRANSFERASE-ISOMERASE"/>
    <property type="match status" value="1"/>
</dbReference>
<comment type="pathway">
    <text evidence="2 13">tRNA modification; tRNA-queuosine biosynthesis.</text>
</comment>
<evidence type="ECO:0000256" key="12">
    <source>
        <dbReference type="ARBA" id="ARBA00076160"/>
    </source>
</evidence>
<organism evidence="14 15">
    <name type="scientific">Thermanaerothrix daxensis</name>
    <dbReference type="NCBI Taxonomy" id="869279"/>
    <lineage>
        <taxon>Bacteria</taxon>
        <taxon>Bacillati</taxon>
        <taxon>Chloroflexota</taxon>
        <taxon>Anaerolineae</taxon>
        <taxon>Anaerolineales</taxon>
        <taxon>Anaerolineaceae</taxon>
        <taxon>Thermanaerothrix</taxon>
    </lineage>
</organism>
<dbReference type="EC" id="2.4.99.17" evidence="10 13"/>
<evidence type="ECO:0000256" key="3">
    <source>
        <dbReference type="ARBA" id="ARBA00011245"/>
    </source>
</evidence>
<dbReference type="Gene3D" id="3.40.1780.10">
    <property type="entry name" value="QueA-like"/>
    <property type="match status" value="2"/>
</dbReference>
<evidence type="ECO:0000256" key="7">
    <source>
        <dbReference type="ARBA" id="ARBA00022785"/>
    </source>
</evidence>
<dbReference type="InterPro" id="IPR036100">
    <property type="entry name" value="QueA_sf"/>
</dbReference>
<evidence type="ECO:0000256" key="1">
    <source>
        <dbReference type="ARBA" id="ARBA00004496"/>
    </source>
</evidence>
<evidence type="ECO:0000256" key="10">
    <source>
        <dbReference type="ARBA" id="ARBA00066503"/>
    </source>
</evidence>
<dbReference type="FunFam" id="3.40.1780.10:FF:000001">
    <property type="entry name" value="S-adenosylmethionine:tRNA ribosyltransferase-isomerase"/>
    <property type="match status" value="1"/>
</dbReference>
<dbReference type="Pfam" id="PF02547">
    <property type="entry name" value="Queuosine_synth"/>
    <property type="match status" value="1"/>
</dbReference>
<dbReference type="HAMAP" id="MF_00113">
    <property type="entry name" value="QueA"/>
    <property type="match status" value="1"/>
</dbReference>
<keyword evidence="15" id="KW-1185">Reference proteome</keyword>
<evidence type="ECO:0000256" key="4">
    <source>
        <dbReference type="ARBA" id="ARBA00022490"/>
    </source>
</evidence>
<dbReference type="AlphaFoldDB" id="A0A0P6XQ67"/>
<protein>
    <recommendedName>
        <fullName evidence="11 13">S-adenosylmethionine:tRNA ribosyltransferase-isomerase</fullName>
        <ecNumber evidence="10 13">2.4.99.17</ecNumber>
    </recommendedName>
    <alternativeName>
        <fullName evidence="12 13">Queuosine biosynthesis protein QueA</fullName>
    </alternativeName>
</protein>
<comment type="subcellular location">
    <subcellularLocation>
        <location evidence="1 13">Cytoplasm</location>
    </subcellularLocation>
</comment>
<dbReference type="Proteomes" id="UP000050544">
    <property type="component" value="Unassembled WGS sequence"/>
</dbReference>
<evidence type="ECO:0000256" key="5">
    <source>
        <dbReference type="ARBA" id="ARBA00022679"/>
    </source>
</evidence>
<dbReference type="NCBIfam" id="TIGR00113">
    <property type="entry name" value="queA"/>
    <property type="match status" value="1"/>
</dbReference>
<comment type="function">
    <text evidence="13">Transfers and isomerizes the ribose moiety from AdoMet to the 7-aminomethyl group of 7-deazaguanine (preQ1-tRNA) to give epoxyqueuosine (oQ-tRNA).</text>
</comment>
<evidence type="ECO:0000313" key="14">
    <source>
        <dbReference type="EMBL" id="KPL82622.1"/>
    </source>
</evidence>
<dbReference type="UniPathway" id="UPA00392"/>
<comment type="similarity">
    <text evidence="9 13">Belongs to the QueA family.</text>
</comment>
<comment type="catalytic activity">
    <reaction evidence="8 13">
        <text>7-aminomethyl-7-carbaguanosine(34) in tRNA + S-adenosyl-L-methionine = epoxyqueuosine(34) in tRNA + adenine + L-methionine + 2 H(+)</text>
        <dbReference type="Rhea" id="RHEA:32155"/>
        <dbReference type="Rhea" id="RHEA-COMP:10342"/>
        <dbReference type="Rhea" id="RHEA-COMP:18582"/>
        <dbReference type="ChEBI" id="CHEBI:15378"/>
        <dbReference type="ChEBI" id="CHEBI:16708"/>
        <dbReference type="ChEBI" id="CHEBI:57844"/>
        <dbReference type="ChEBI" id="CHEBI:59789"/>
        <dbReference type="ChEBI" id="CHEBI:82833"/>
        <dbReference type="ChEBI" id="CHEBI:194443"/>
        <dbReference type="EC" id="2.4.99.17"/>
    </reaction>
</comment>